<organism evidence="1 2">
    <name type="scientific">Dryococelus australis</name>
    <dbReference type="NCBI Taxonomy" id="614101"/>
    <lineage>
        <taxon>Eukaryota</taxon>
        <taxon>Metazoa</taxon>
        <taxon>Ecdysozoa</taxon>
        <taxon>Arthropoda</taxon>
        <taxon>Hexapoda</taxon>
        <taxon>Insecta</taxon>
        <taxon>Pterygota</taxon>
        <taxon>Neoptera</taxon>
        <taxon>Polyneoptera</taxon>
        <taxon>Phasmatodea</taxon>
        <taxon>Verophasmatodea</taxon>
        <taxon>Anareolatae</taxon>
        <taxon>Phasmatidae</taxon>
        <taxon>Eurycanthinae</taxon>
        <taxon>Dryococelus</taxon>
    </lineage>
</organism>
<proteinExistence type="predicted"/>
<accession>A0ABQ9IJJ5</accession>
<evidence type="ECO:0000313" key="1">
    <source>
        <dbReference type="EMBL" id="KAJ8896832.1"/>
    </source>
</evidence>
<gene>
    <name evidence="1" type="ORF">PR048_002178</name>
</gene>
<name>A0ABQ9IJJ5_9NEOP</name>
<sequence length="221" mass="24904">MAKVVLDQVFSNTAKTLTSPDIGVLNYGDSIDVPRHDLMVRLLASHHDEPGSFPGGLTPGFLHVGIVPDDAAVRRVFSGNSHFPHRCIPVLLHTHLASPSSALTTAMPFFIPAAQLINVCTRQFLYRWLERLISVPKFLVACSCVVLMEPGAIPVQNNNNKKPSRQLRRMRKCRRKYYSALSKILEQRDLRAVLLHEYRLVRKRAETHCNVACWWTVAATL</sequence>
<protein>
    <submittedName>
        <fullName evidence="1">Uncharacterized protein</fullName>
    </submittedName>
</protein>
<comment type="caution">
    <text evidence="1">The sequence shown here is derived from an EMBL/GenBank/DDBJ whole genome shotgun (WGS) entry which is preliminary data.</text>
</comment>
<keyword evidence="2" id="KW-1185">Reference proteome</keyword>
<reference evidence="1 2" key="1">
    <citation type="submission" date="2023-02" db="EMBL/GenBank/DDBJ databases">
        <title>LHISI_Scaffold_Assembly.</title>
        <authorList>
            <person name="Stuart O.P."/>
            <person name="Cleave R."/>
            <person name="Magrath M.J.L."/>
            <person name="Mikheyev A.S."/>
        </authorList>
    </citation>
    <scope>NUCLEOTIDE SEQUENCE [LARGE SCALE GENOMIC DNA]</scope>
    <source>
        <strain evidence="1">Daus_M_001</strain>
        <tissue evidence="1">Leg muscle</tissue>
    </source>
</reference>
<dbReference type="Proteomes" id="UP001159363">
    <property type="component" value="Chromosome 1"/>
</dbReference>
<evidence type="ECO:0000313" key="2">
    <source>
        <dbReference type="Proteomes" id="UP001159363"/>
    </source>
</evidence>
<dbReference type="EMBL" id="JARBHB010000001">
    <property type="protein sequence ID" value="KAJ8896832.1"/>
    <property type="molecule type" value="Genomic_DNA"/>
</dbReference>